<sequence length="68" mass="7225">MKTSMLKNLELNAKRVLSRNELKTILAGQQLEDDEQCPQGGIPCSCTNNGGGITVGCASSIEACFSFC</sequence>
<name>A0A504J559_9FLAO</name>
<dbReference type="AlphaFoldDB" id="A0A504J559"/>
<organism evidence="1 2">
    <name type="scientific">Aquimarina algicola</name>
    <dbReference type="NCBI Taxonomy" id="2589995"/>
    <lineage>
        <taxon>Bacteria</taxon>
        <taxon>Pseudomonadati</taxon>
        <taxon>Bacteroidota</taxon>
        <taxon>Flavobacteriia</taxon>
        <taxon>Flavobacteriales</taxon>
        <taxon>Flavobacteriaceae</taxon>
        <taxon>Aquimarina</taxon>
    </lineage>
</organism>
<gene>
    <name evidence="1" type="ORF">FHK87_11695</name>
</gene>
<evidence type="ECO:0008006" key="3">
    <source>
        <dbReference type="Google" id="ProtNLM"/>
    </source>
</evidence>
<dbReference type="EMBL" id="VFWZ01000003">
    <property type="protein sequence ID" value="TPN85937.1"/>
    <property type="molecule type" value="Genomic_DNA"/>
</dbReference>
<dbReference type="RefSeq" id="WP_140593024.1">
    <property type="nucleotide sequence ID" value="NZ_VFWZ01000003.1"/>
</dbReference>
<comment type="caution">
    <text evidence="1">The sequence shown here is derived from an EMBL/GenBank/DDBJ whole genome shotgun (WGS) entry which is preliminary data.</text>
</comment>
<accession>A0A504J559</accession>
<keyword evidence="2" id="KW-1185">Reference proteome</keyword>
<evidence type="ECO:0000313" key="2">
    <source>
        <dbReference type="Proteomes" id="UP000315540"/>
    </source>
</evidence>
<protein>
    <recommendedName>
        <fullName evidence="3">Bacteriocin</fullName>
    </recommendedName>
</protein>
<proteinExistence type="predicted"/>
<dbReference type="Proteomes" id="UP000315540">
    <property type="component" value="Unassembled WGS sequence"/>
</dbReference>
<evidence type="ECO:0000313" key="1">
    <source>
        <dbReference type="EMBL" id="TPN85937.1"/>
    </source>
</evidence>
<reference evidence="1 2" key="1">
    <citation type="submission" date="2019-06" db="EMBL/GenBank/DDBJ databases">
        <authorList>
            <person name="Meng X."/>
        </authorList>
    </citation>
    <scope>NUCLEOTIDE SEQUENCE [LARGE SCALE GENOMIC DNA]</scope>
    <source>
        <strain evidence="1 2">M625</strain>
    </source>
</reference>